<dbReference type="Proteomes" id="UP001054945">
    <property type="component" value="Unassembled WGS sequence"/>
</dbReference>
<dbReference type="AlphaFoldDB" id="A0AAV4Y2S3"/>
<organism evidence="2 3">
    <name type="scientific">Caerostris extrusa</name>
    <name type="common">Bark spider</name>
    <name type="synonym">Caerostris bankana</name>
    <dbReference type="NCBI Taxonomy" id="172846"/>
    <lineage>
        <taxon>Eukaryota</taxon>
        <taxon>Metazoa</taxon>
        <taxon>Ecdysozoa</taxon>
        <taxon>Arthropoda</taxon>
        <taxon>Chelicerata</taxon>
        <taxon>Arachnida</taxon>
        <taxon>Araneae</taxon>
        <taxon>Araneomorphae</taxon>
        <taxon>Entelegynae</taxon>
        <taxon>Araneoidea</taxon>
        <taxon>Araneidae</taxon>
        <taxon>Caerostris</taxon>
    </lineage>
</organism>
<reference evidence="2 3" key="1">
    <citation type="submission" date="2021-06" db="EMBL/GenBank/DDBJ databases">
        <title>Caerostris extrusa draft genome.</title>
        <authorList>
            <person name="Kono N."/>
            <person name="Arakawa K."/>
        </authorList>
    </citation>
    <scope>NUCLEOTIDE SEQUENCE [LARGE SCALE GENOMIC DNA]</scope>
</reference>
<evidence type="ECO:0000313" key="2">
    <source>
        <dbReference type="EMBL" id="GIZ00686.1"/>
    </source>
</evidence>
<sequence length="83" mass="9243">MNNFVGKGTRYHGDRGKEKEETRISSAEQKKKEPVNDVKQSRRVFLKNKQLSYCGTQSEGALKDITPPCLQDTMPGSCDGASH</sequence>
<name>A0AAV4Y2S3_CAEEX</name>
<accession>A0AAV4Y2S3</accession>
<keyword evidence="3" id="KW-1185">Reference proteome</keyword>
<comment type="caution">
    <text evidence="2">The sequence shown here is derived from an EMBL/GenBank/DDBJ whole genome shotgun (WGS) entry which is preliminary data.</text>
</comment>
<protein>
    <submittedName>
        <fullName evidence="2">Uncharacterized protein</fullName>
    </submittedName>
</protein>
<dbReference type="EMBL" id="BPLR01018576">
    <property type="protein sequence ID" value="GIZ00686.1"/>
    <property type="molecule type" value="Genomic_DNA"/>
</dbReference>
<proteinExistence type="predicted"/>
<evidence type="ECO:0000313" key="3">
    <source>
        <dbReference type="Proteomes" id="UP001054945"/>
    </source>
</evidence>
<feature type="region of interest" description="Disordered" evidence="1">
    <location>
        <begin position="1"/>
        <end position="41"/>
    </location>
</feature>
<feature type="compositionally biased region" description="Basic and acidic residues" evidence="1">
    <location>
        <begin position="11"/>
        <end position="40"/>
    </location>
</feature>
<evidence type="ECO:0000256" key="1">
    <source>
        <dbReference type="SAM" id="MobiDB-lite"/>
    </source>
</evidence>
<gene>
    <name evidence="2" type="ORF">CEXT_525511</name>
</gene>